<dbReference type="SMART" id="SM00421">
    <property type="entry name" value="HTH_LUXR"/>
    <property type="match status" value="1"/>
</dbReference>
<dbReference type="InterPro" id="IPR016032">
    <property type="entry name" value="Sig_transdc_resp-reg_C-effctor"/>
</dbReference>
<evidence type="ECO:0000313" key="4">
    <source>
        <dbReference type="Proteomes" id="UP001500221"/>
    </source>
</evidence>
<dbReference type="RefSeq" id="WP_345461018.1">
    <property type="nucleotide sequence ID" value="NZ_BAABKG010000004.1"/>
</dbReference>
<accession>A0ABP9PWA3</accession>
<reference evidence="4" key="1">
    <citation type="journal article" date="2019" name="Int. J. Syst. Evol. Microbiol.">
        <title>The Global Catalogue of Microorganisms (GCM) 10K type strain sequencing project: providing services to taxonomists for standard genome sequencing and annotation.</title>
        <authorList>
            <consortium name="The Broad Institute Genomics Platform"/>
            <consortium name="The Broad Institute Genome Sequencing Center for Infectious Disease"/>
            <person name="Wu L."/>
            <person name="Ma J."/>
        </authorList>
    </citation>
    <scope>NUCLEOTIDE SEQUENCE [LARGE SCALE GENOMIC DNA]</scope>
    <source>
        <strain evidence="4">JCM 18459</strain>
    </source>
</reference>
<gene>
    <name evidence="3" type="ORF">GCM10023340_33090</name>
</gene>
<keyword evidence="1" id="KW-0238">DNA-binding</keyword>
<dbReference type="SUPFAM" id="SSF46894">
    <property type="entry name" value="C-terminal effector domain of the bipartite response regulators"/>
    <property type="match status" value="1"/>
</dbReference>
<dbReference type="InterPro" id="IPR000792">
    <property type="entry name" value="Tscrpt_reg_LuxR_C"/>
</dbReference>
<sequence>MTMTDDRRPTTRGASSALRLVVWHECRLTAEVIAESLRAATQAGSILVLSDLHDLGREAARLGKCVAVVAGDIGPNVLSATKRLGVEAPSCNVVLVATQPTAAIVDEATRGGSVSIVSHNAGMAHLIHAVRGAAAGCPTIDVGVVAPRPEADASPLSRRERDVMILTSSGCPIKEIAAKLFLTPGTVRNVSSSAIRKASARNRFEAARLASAHGWL</sequence>
<dbReference type="PROSITE" id="PS50043">
    <property type="entry name" value="HTH_LUXR_2"/>
    <property type="match status" value="1"/>
</dbReference>
<keyword evidence="4" id="KW-1185">Reference proteome</keyword>
<dbReference type="InterPro" id="IPR039420">
    <property type="entry name" value="WalR-like"/>
</dbReference>
<proteinExistence type="predicted"/>
<dbReference type="PRINTS" id="PR00038">
    <property type="entry name" value="HTHLUXR"/>
</dbReference>
<feature type="domain" description="HTH luxR-type" evidence="2">
    <location>
        <begin position="149"/>
        <end position="214"/>
    </location>
</feature>
<dbReference type="PANTHER" id="PTHR43214:SF42">
    <property type="entry name" value="TRANSCRIPTIONAL REGULATORY PROTEIN DESR"/>
    <property type="match status" value="1"/>
</dbReference>
<evidence type="ECO:0000313" key="3">
    <source>
        <dbReference type="EMBL" id="GAA5152561.1"/>
    </source>
</evidence>
<dbReference type="Proteomes" id="UP001500221">
    <property type="component" value="Unassembled WGS sequence"/>
</dbReference>
<organism evidence="3 4">
    <name type="scientific">Nocardioides marinquilinus</name>
    <dbReference type="NCBI Taxonomy" id="1210400"/>
    <lineage>
        <taxon>Bacteria</taxon>
        <taxon>Bacillati</taxon>
        <taxon>Actinomycetota</taxon>
        <taxon>Actinomycetes</taxon>
        <taxon>Propionibacteriales</taxon>
        <taxon>Nocardioidaceae</taxon>
        <taxon>Nocardioides</taxon>
    </lineage>
</organism>
<comment type="caution">
    <text evidence="3">The sequence shown here is derived from an EMBL/GenBank/DDBJ whole genome shotgun (WGS) entry which is preliminary data.</text>
</comment>
<dbReference type="InterPro" id="IPR036388">
    <property type="entry name" value="WH-like_DNA-bd_sf"/>
</dbReference>
<dbReference type="PANTHER" id="PTHR43214">
    <property type="entry name" value="TWO-COMPONENT RESPONSE REGULATOR"/>
    <property type="match status" value="1"/>
</dbReference>
<dbReference type="EMBL" id="BAABKG010000004">
    <property type="protein sequence ID" value="GAA5152561.1"/>
    <property type="molecule type" value="Genomic_DNA"/>
</dbReference>
<evidence type="ECO:0000256" key="1">
    <source>
        <dbReference type="ARBA" id="ARBA00023125"/>
    </source>
</evidence>
<dbReference type="Gene3D" id="1.10.10.10">
    <property type="entry name" value="Winged helix-like DNA-binding domain superfamily/Winged helix DNA-binding domain"/>
    <property type="match status" value="1"/>
</dbReference>
<evidence type="ECO:0000259" key="2">
    <source>
        <dbReference type="PROSITE" id="PS50043"/>
    </source>
</evidence>
<dbReference type="Pfam" id="PF00196">
    <property type="entry name" value="GerE"/>
    <property type="match status" value="1"/>
</dbReference>
<protein>
    <recommendedName>
        <fullName evidence="2">HTH luxR-type domain-containing protein</fullName>
    </recommendedName>
</protein>
<dbReference type="CDD" id="cd06170">
    <property type="entry name" value="LuxR_C_like"/>
    <property type="match status" value="1"/>
</dbReference>
<name>A0ABP9PWA3_9ACTN</name>